<dbReference type="InterPro" id="IPR010998">
    <property type="entry name" value="Integrase_recombinase_N"/>
</dbReference>
<dbReference type="InterPro" id="IPR002104">
    <property type="entry name" value="Integrase_catalytic"/>
</dbReference>
<evidence type="ECO:0000256" key="2">
    <source>
        <dbReference type="ARBA" id="ARBA00023172"/>
    </source>
</evidence>
<dbReference type="AlphaFoldDB" id="A0A5C5VGF2"/>
<dbReference type="GO" id="GO:0006310">
    <property type="term" value="P:DNA recombination"/>
    <property type="evidence" value="ECO:0007669"/>
    <property type="project" value="UniProtKB-KW"/>
</dbReference>
<organism evidence="4 5">
    <name type="scientific">Posidoniimonas corsicana</name>
    <dbReference type="NCBI Taxonomy" id="1938618"/>
    <lineage>
        <taxon>Bacteria</taxon>
        <taxon>Pseudomonadati</taxon>
        <taxon>Planctomycetota</taxon>
        <taxon>Planctomycetia</taxon>
        <taxon>Pirellulales</taxon>
        <taxon>Lacipirellulaceae</taxon>
        <taxon>Posidoniimonas</taxon>
    </lineage>
</organism>
<evidence type="ECO:0000313" key="4">
    <source>
        <dbReference type="EMBL" id="TWT37646.1"/>
    </source>
</evidence>
<protein>
    <submittedName>
        <fullName evidence="4">Tyrosine recombinase XerC</fullName>
    </submittedName>
</protein>
<dbReference type="Proteomes" id="UP000316714">
    <property type="component" value="Unassembled WGS sequence"/>
</dbReference>
<dbReference type="SUPFAM" id="SSF56349">
    <property type="entry name" value="DNA breaking-rejoining enzymes"/>
    <property type="match status" value="1"/>
</dbReference>
<dbReference type="InterPro" id="IPR050090">
    <property type="entry name" value="Tyrosine_recombinase_XerCD"/>
</dbReference>
<evidence type="ECO:0000313" key="5">
    <source>
        <dbReference type="Proteomes" id="UP000316714"/>
    </source>
</evidence>
<keyword evidence="2" id="KW-0233">DNA recombination</keyword>
<sequence length="403" mass="44925">MASLSSENGRRIIYLNRPRRPKVSLGRISKSQAESICRHVENLEAAKLDGSAPHDRTSRWLREIDSKLRRRLADLGLCEPLESDRGLTLGQAIERYKLQKYPGYKPGTIQIHDQAFNQAKKFWGARRPMQTITGGDAEALRDHMLQDGLAEATTRKRCAIVAKLFRHAIKFRIIDRNPFADGEVPMANVASPHAGYVSEADALAVLGKISGSEWRLLFGLARWAGLRIGSEARPLRWGDIDFDAERIRVTSPKTANYPGRETRLIPLFTGTLERLVLDRLAVAQDSDEAAPGDLVLPMLRGRSDASLRKRITTAADAAGVPQWRRLWHTLRASCQTDLVTRGVAPHVVCAFLGNSPKIAEKHYLRVHDAHFDQHTARGQKMGAEMGAVRGRQALQSEDTAEKT</sequence>
<name>A0A5C5VGF2_9BACT</name>
<reference evidence="4 5" key="1">
    <citation type="submission" date="2019-02" db="EMBL/GenBank/DDBJ databases">
        <title>Deep-cultivation of Planctomycetes and their phenomic and genomic characterization uncovers novel biology.</title>
        <authorList>
            <person name="Wiegand S."/>
            <person name="Jogler M."/>
            <person name="Boedeker C."/>
            <person name="Pinto D."/>
            <person name="Vollmers J."/>
            <person name="Rivas-Marin E."/>
            <person name="Kohn T."/>
            <person name="Peeters S.H."/>
            <person name="Heuer A."/>
            <person name="Rast P."/>
            <person name="Oberbeckmann S."/>
            <person name="Bunk B."/>
            <person name="Jeske O."/>
            <person name="Meyerdierks A."/>
            <person name="Storesund J.E."/>
            <person name="Kallscheuer N."/>
            <person name="Luecker S."/>
            <person name="Lage O.M."/>
            <person name="Pohl T."/>
            <person name="Merkel B.J."/>
            <person name="Hornburger P."/>
            <person name="Mueller R.-W."/>
            <person name="Bruemmer F."/>
            <person name="Labrenz M."/>
            <person name="Spormann A.M."/>
            <person name="Op Den Camp H."/>
            <person name="Overmann J."/>
            <person name="Amann R."/>
            <person name="Jetten M.S.M."/>
            <person name="Mascher T."/>
            <person name="Medema M.H."/>
            <person name="Devos D.P."/>
            <person name="Kaster A.-K."/>
            <person name="Ovreas L."/>
            <person name="Rohde M."/>
            <person name="Galperin M.Y."/>
            <person name="Jogler C."/>
        </authorList>
    </citation>
    <scope>NUCLEOTIDE SEQUENCE [LARGE SCALE GENOMIC DNA]</scope>
    <source>
        <strain evidence="4 5">KOR34</strain>
    </source>
</reference>
<dbReference type="InterPro" id="IPR025269">
    <property type="entry name" value="SAM-like_dom"/>
</dbReference>
<dbReference type="PANTHER" id="PTHR30349:SF84">
    <property type="entry name" value="PHAGE-RELATED INTEGRASE"/>
    <property type="match status" value="1"/>
</dbReference>
<dbReference type="CDD" id="cd00397">
    <property type="entry name" value="DNA_BRE_C"/>
    <property type="match status" value="1"/>
</dbReference>
<feature type="domain" description="Tyr recombinase" evidence="3">
    <location>
        <begin position="192"/>
        <end position="376"/>
    </location>
</feature>
<dbReference type="PANTHER" id="PTHR30349">
    <property type="entry name" value="PHAGE INTEGRASE-RELATED"/>
    <property type="match status" value="1"/>
</dbReference>
<dbReference type="GO" id="GO:0003677">
    <property type="term" value="F:DNA binding"/>
    <property type="evidence" value="ECO:0007669"/>
    <property type="project" value="UniProtKB-KW"/>
</dbReference>
<dbReference type="PROSITE" id="PS51898">
    <property type="entry name" value="TYR_RECOMBINASE"/>
    <property type="match status" value="1"/>
</dbReference>
<evidence type="ECO:0000259" key="3">
    <source>
        <dbReference type="PROSITE" id="PS51898"/>
    </source>
</evidence>
<keyword evidence="1" id="KW-0238">DNA-binding</keyword>
<dbReference type="Pfam" id="PF00589">
    <property type="entry name" value="Phage_integrase"/>
    <property type="match status" value="1"/>
</dbReference>
<dbReference type="Gene3D" id="1.10.443.10">
    <property type="entry name" value="Intergrase catalytic core"/>
    <property type="match status" value="1"/>
</dbReference>
<dbReference type="GO" id="GO:0015074">
    <property type="term" value="P:DNA integration"/>
    <property type="evidence" value="ECO:0007669"/>
    <property type="project" value="InterPro"/>
</dbReference>
<accession>A0A5C5VGF2</accession>
<proteinExistence type="predicted"/>
<keyword evidence="5" id="KW-1185">Reference proteome</keyword>
<dbReference type="Pfam" id="PF13102">
    <property type="entry name" value="Phage_int_SAM_5"/>
    <property type="match status" value="1"/>
</dbReference>
<dbReference type="RefSeq" id="WP_197531366.1">
    <property type="nucleotide sequence ID" value="NZ_SIHJ01000001.1"/>
</dbReference>
<evidence type="ECO:0000256" key="1">
    <source>
        <dbReference type="ARBA" id="ARBA00023125"/>
    </source>
</evidence>
<dbReference type="Gene3D" id="1.10.150.130">
    <property type="match status" value="1"/>
</dbReference>
<dbReference type="InterPro" id="IPR011010">
    <property type="entry name" value="DNA_brk_join_enz"/>
</dbReference>
<dbReference type="InterPro" id="IPR013762">
    <property type="entry name" value="Integrase-like_cat_sf"/>
</dbReference>
<dbReference type="EMBL" id="SIHJ01000001">
    <property type="protein sequence ID" value="TWT37646.1"/>
    <property type="molecule type" value="Genomic_DNA"/>
</dbReference>
<comment type="caution">
    <text evidence="4">The sequence shown here is derived from an EMBL/GenBank/DDBJ whole genome shotgun (WGS) entry which is preliminary data.</text>
</comment>
<gene>
    <name evidence="4" type="primary">xerC_3</name>
    <name evidence="4" type="ORF">KOR34_26040</name>
</gene>